<dbReference type="SMART" id="SM00354">
    <property type="entry name" value="HTH_LACI"/>
    <property type="match status" value="1"/>
</dbReference>
<evidence type="ECO:0000313" key="5">
    <source>
        <dbReference type="EMBL" id="KEP25962.1"/>
    </source>
</evidence>
<dbReference type="Proteomes" id="UP000028091">
    <property type="component" value="Unassembled WGS sequence"/>
</dbReference>
<dbReference type="AlphaFoldDB" id="A0A081L9N6"/>
<dbReference type="InterPro" id="IPR046335">
    <property type="entry name" value="LacI/GalR-like_sensor"/>
</dbReference>
<dbReference type="GO" id="GO:0003700">
    <property type="term" value="F:DNA-binding transcription factor activity"/>
    <property type="evidence" value="ECO:0007669"/>
    <property type="project" value="TreeGrafter"/>
</dbReference>
<keyword evidence="6" id="KW-1185">Reference proteome</keyword>
<evidence type="ECO:0000313" key="6">
    <source>
        <dbReference type="Proteomes" id="UP000028091"/>
    </source>
</evidence>
<dbReference type="PANTHER" id="PTHR30146:SF149">
    <property type="entry name" value="HTH-TYPE TRANSCRIPTIONAL REGULATOR EBGR"/>
    <property type="match status" value="1"/>
</dbReference>
<dbReference type="PROSITE" id="PS50932">
    <property type="entry name" value="HTH_LACI_2"/>
    <property type="match status" value="1"/>
</dbReference>
<dbReference type="PRINTS" id="PR00036">
    <property type="entry name" value="HTHLACI"/>
</dbReference>
<dbReference type="EMBL" id="JOTP01000014">
    <property type="protein sequence ID" value="KEP25962.1"/>
    <property type="molecule type" value="Genomic_DNA"/>
</dbReference>
<dbReference type="SUPFAM" id="SSF53822">
    <property type="entry name" value="Periplasmic binding protein-like I"/>
    <property type="match status" value="1"/>
</dbReference>
<dbReference type="InterPro" id="IPR010982">
    <property type="entry name" value="Lambda_DNA-bd_dom_sf"/>
</dbReference>
<dbReference type="eggNOG" id="COG1609">
    <property type="taxonomic scope" value="Bacteria"/>
</dbReference>
<reference evidence="5 6" key="1">
    <citation type="submission" date="2012-09" db="EMBL/GenBank/DDBJ databases">
        <title>Genome Sequence of Bacillus sp. DW5-4.</title>
        <authorList>
            <person name="Lai Q."/>
            <person name="Liu Y."/>
            <person name="Shao Z."/>
        </authorList>
    </citation>
    <scope>NUCLEOTIDE SEQUENCE [LARGE SCALE GENOMIC DNA]</scope>
    <source>
        <strain evidence="5 6">DW5-4</strain>
    </source>
</reference>
<dbReference type="Gene3D" id="1.10.260.40">
    <property type="entry name" value="lambda repressor-like DNA-binding domains"/>
    <property type="match status" value="1"/>
</dbReference>
<dbReference type="GO" id="GO:0000976">
    <property type="term" value="F:transcription cis-regulatory region binding"/>
    <property type="evidence" value="ECO:0007669"/>
    <property type="project" value="TreeGrafter"/>
</dbReference>
<dbReference type="CDD" id="cd01544">
    <property type="entry name" value="PBP1_GalR"/>
    <property type="match status" value="1"/>
</dbReference>
<evidence type="ECO:0000256" key="2">
    <source>
        <dbReference type="ARBA" id="ARBA00023125"/>
    </source>
</evidence>
<sequence>MTTLKDIAHDAKVSVSTVSRVLNGDQTLAVSHATRQNILDIAKKLNYTPVRARKADQAEGKSPSESPVIGVVVAQSIDEELNDPFFSSIRKGIEKEYAKQGLSTLHTFRLRSIDKGAMLKEIDGLIVIGRISPDTVEKMTNRMKHIVFINHYADEDLYDCVHVDFVRAADRAIRHLQSLGYTHLGYIGGKEREHFFEGNAVIEDERQTTFVKRMQEAGGLHLDDIHIGEYSMQEGYTLMQQAIEKGNLPEAFFIGSDSMAIGAMRALHEAGLRVPLDVSIVGFNDIEAASFSSPPLTTVKVYTEEMGEVGLKLLLERIHGRKLPLKVVVPTKLIERGSTCLIHERG</sequence>
<dbReference type="InterPro" id="IPR000843">
    <property type="entry name" value="HTH_LacI"/>
</dbReference>
<dbReference type="Gene3D" id="3.40.50.2300">
    <property type="match status" value="2"/>
</dbReference>
<dbReference type="SUPFAM" id="SSF47413">
    <property type="entry name" value="lambda repressor-like DNA-binding domains"/>
    <property type="match status" value="1"/>
</dbReference>
<proteinExistence type="predicted"/>
<keyword evidence="3" id="KW-0804">Transcription</keyword>
<dbReference type="PROSITE" id="PS00356">
    <property type="entry name" value="HTH_LACI_1"/>
    <property type="match status" value="1"/>
</dbReference>
<dbReference type="RefSeq" id="WP_034322763.1">
    <property type="nucleotide sequence ID" value="NZ_JOTP01000014.1"/>
</dbReference>
<evidence type="ECO:0000256" key="1">
    <source>
        <dbReference type="ARBA" id="ARBA00023015"/>
    </source>
</evidence>
<protein>
    <submittedName>
        <fullName evidence="5">Transcriptional regulator</fullName>
    </submittedName>
</protein>
<comment type="caution">
    <text evidence="5">The sequence shown here is derived from an EMBL/GenBank/DDBJ whole genome shotgun (WGS) entry which is preliminary data.</text>
</comment>
<dbReference type="PANTHER" id="PTHR30146">
    <property type="entry name" value="LACI-RELATED TRANSCRIPTIONAL REPRESSOR"/>
    <property type="match status" value="1"/>
</dbReference>
<feature type="domain" description="HTH lacI-type" evidence="4">
    <location>
        <begin position="2"/>
        <end position="58"/>
    </location>
</feature>
<dbReference type="Pfam" id="PF13377">
    <property type="entry name" value="Peripla_BP_3"/>
    <property type="match status" value="1"/>
</dbReference>
<dbReference type="OrthoDB" id="43195at2"/>
<dbReference type="InterPro" id="IPR028082">
    <property type="entry name" value="Peripla_BP_I"/>
</dbReference>
<keyword evidence="2" id="KW-0238">DNA-binding</keyword>
<keyword evidence="1" id="KW-0805">Transcription regulation</keyword>
<gene>
    <name evidence="5" type="ORF">BA70_04840</name>
</gene>
<dbReference type="Pfam" id="PF00356">
    <property type="entry name" value="LacI"/>
    <property type="match status" value="1"/>
</dbReference>
<evidence type="ECO:0000259" key="4">
    <source>
        <dbReference type="PROSITE" id="PS50932"/>
    </source>
</evidence>
<dbReference type="CDD" id="cd01392">
    <property type="entry name" value="HTH_LacI"/>
    <property type="match status" value="1"/>
</dbReference>
<accession>A0A081L9N6</accession>
<name>A0A081L9N6_9BACI</name>
<evidence type="ECO:0000256" key="3">
    <source>
        <dbReference type="ARBA" id="ARBA00023163"/>
    </source>
</evidence>
<organism evidence="5 6">
    <name type="scientific">Bacillus zhangzhouensis</name>
    <dbReference type="NCBI Taxonomy" id="1178540"/>
    <lineage>
        <taxon>Bacteria</taxon>
        <taxon>Bacillati</taxon>
        <taxon>Bacillota</taxon>
        <taxon>Bacilli</taxon>
        <taxon>Bacillales</taxon>
        <taxon>Bacillaceae</taxon>
        <taxon>Bacillus</taxon>
    </lineage>
</organism>